<dbReference type="Gene3D" id="3.90.180.10">
    <property type="entry name" value="Medium-chain alcohol dehydrogenases, catalytic domain"/>
    <property type="match status" value="1"/>
</dbReference>
<gene>
    <name evidence="1" type="ORF">BZM27_53175</name>
</gene>
<protein>
    <recommendedName>
        <fullName evidence="3">Alcohol dehydrogenase</fullName>
    </recommendedName>
</protein>
<dbReference type="AlphaFoldDB" id="A0A4R0X824"/>
<dbReference type="Pfam" id="PF13602">
    <property type="entry name" value="ADH_zinc_N_2"/>
    <property type="match status" value="1"/>
</dbReference>
<dbReference type="Proteomes" id="UP000294200">
    <property type="component" value="Unassembled WGS sequence"/>
</dbReference>
<reference evidence="1 2" key="1">
    <citation type="submission" date="2017-02" db="EMBL/GenBank/DDBJ databases">
        <title>Paraburkholderia sophoroidis sp. nov. and Paraburkholderia steynii sp. nov. rhizobial symbionts of the fynbos legume Hypocalyptus sophoroides.</title>
        <authorList>
            <person name="Steenkamp E.T."/>
            <person name="Beukes C.W."/>
            <person name="Van Zyl E."/>
            <person name="Avontuur J."/>
            <person name="Chan W.Y."/>
            <person name="Hassen A."/>
            <person name="Palmer M."/>
            <person name="Mthombeni L."/>
            <person name="Phalane F."/>
            <person name="Sereme K."/>
            <person name="Venter S.N."/>
        </authorList>
    </citation>
    <scope>NUCLEOTIDE SEQUENCE [LARGE SCALE GENOMIC DNA]</scope>
    <source>
        <strain evidence="1 2">HC1.1ba</strain>
    </source>
</reference>
<name>A0A4R0X824_9BURK</name>
<evidence type="ECO:0000313" key="1">
    <source>
        <dbReference type="EMBL" id="TCG02799.1"/>
    </source>
</evidence>
<accession>A0A4R0X824</accession>
<comment type="caution">
    <text evidence="1">The sequence shown here is derived from an EMBL/GenBank/DDBJ whole genome shotgun (WGS) entry which is preliminary data.</text>
</comment>
<evidence type="ECO:0000313" key="2">
    <source>
        <dbReference type="Proteomes" id="UP000294200"/>
    </source>
</evidence>
<dbReference type="EMBL" id="MWML01000737">
    <property type="protein sequence ID" value="TCG02799.1"/>
    <property type="molecule type" value="Genomic_DNA"/>
</dbReference>
<keyword evidence="2" id="KW-1185">Reference proteome</keyword>
<evidence type="ECO:0008006" key="3">
    <source>
        <dbReference type="Google" id="ProtNLM"/>
    </source>
</evidence>
<proteinExistence type="predicted"/>
<sequence length="88" mass="9796">MRIGGRYVMIGQLVREEISINPAFIFFQRAQILGVGSVRRDQLEDAIKLAATGRVLPKIAKRLPLEQAAEAHALVEKGEEFGRIVLQP</sequence>
<organism evidence="1 2">
    <name type="scientific">Paraburkholderia steynii</name>
    <dbReference type="NCBI Taxonomy" id="1245441"/>
    <lineage>
        <taxon>Bacteria</taxon>
        <taxon>Pseudomonadati</taxon>
        <taxon>Pseudomonadota</taxon>
        <taxon>Betaproteobacteria</taxon>
        <taxon>Burkholderiales</taxon>
        <taxon>Burkholderiaceae</taxon>
        <taxon>Paraburkholderia</taxon>
    </lineage>
</organism>